<gene>
    <name evidence="20" type="ORF">RJ641_022056</name>
</gene>
<dbReference type="Pfam" id="PF00060">
    <property type="entry name" value="Lig_chan"/>
    <property type="match status" value="2"/>
</dbReference>
<keyword evidence="21" id="KW-1185">Reference proteome</keyword>
<evidence type="ECO:0000256" key="4">
    <source>
        <dbReference type="ARBA" id="ARBA00022448"/>
    </source>
</evidence>
<dbReference type="FunFam" id="3.40.190.10:FF:000195">
    <property type="entry name" value="Glutamate receptor 2.7"/>
    <property type="match status" value="1"/>
</dbReference>
<evidence type="ECO:0000256" key="15">
    <source>
        <dbReference type="PIRSR" id="PIRSR037090-50"/>
    </source>
</evidence>
<keyword evidence="10 20" id="KW-0675">Receptor</keyword>
<proteinExistence type="inferred from homology"/>
<evidence type="ECO:0000256" key="5">
    <source>
        <dbReference type="ARBA" id="ARBA00022692"/>
    </source>
</evidence>
<dbReference type="Pfam" id="PF01094">
    <property type="entry name" value="ANF_receptor"/>
    <property type="match status" value="1"/>
</dbReference>
<sequence>MWRNHTRQQLFFSLLFFVALSHNISKNAKIVHAQNSTNTIPVKVGVVLDMDSWFGKMGLSCINMSLSDFYASHAAFRTRLVLYIRDSKKDVVTAASAALDLIKNVEVQAIIGPQESMQTNFVAELGDKAHVPIISFSATSPSLSSTQTPYFIRATHNDTCQVKAITAIVQAFGWREVVPVFVDNMFGNGLIPYLVDALTEVGVAVPYRSIISPSATVDQIAAELYKLMTMQTRVFVMHMERSHGSPLFLKAKAIGMMGNDYVWIMTNGMTNFLSSIDHDAIESMQGVLGVRSYIPRTKRLKNFEFQWKTKFQQEQEQPSMLNQGLNVYGLWAYDTATALAMAAENIELMNFSFQKNNISGNSTDLESIGVSQVGPALRNTLLSTSSFTGLSGDFHIIDGQLQSSAFEIVNVIGNVGRRVGFWTLDRGISKELNSSGASIYSTSKDNLGAIVWPGDSTSPPKGWVIPTNGKSLKIGVPVKDGFKEFVDVKIDPRTKAPIVTGYCIDLFDAVMHSLPYAVSYEYVPFAKADGTSAGSYEELIDQVYLQNYFAVVGDITIIANRSNYVDFTMPYTESGVMLIVPIKDRKSKNAWVFLRPLTTELWATSGCFLAFIGFVIWVLEHRVNDDFRGTPSHQLGMIFWFSFSTLVFAHSNLLSSFFSIHYSHHSFTIILNFYFVVLEDKVVSNLARFVVIVWVFVVLILTSSYTASLTSLLTVQQLQPTISDVNELIRRGEYIGYQRGSFVADLLRKMGFHNSKFWEYNTIEELDEALSKGSGNGGIAAAFDEIPYMRLFLAKYCPKYTMVQPTYKTDGFGFVLPRGSPLVADVSRAVLNVTEGEIMMKIEEKWFGQQYTCSEASSLSVSSTSNSLGLDSFWGLFLIAGIASCSTLIIFMTSFLYNHRYDIMDYGSKHTPWKKFVMLAKSYDKKDLSSHTFRKSEQQQYKAGATSMSGKIIEALHNADFPQSPSSFSLNSDGNFSSFGGQGSGSPTSGDAAEDIGTSSTELDPPSFEVKLRTPDPIEG</sequence>
<evidence type="ECO:0000256" key="2">
    <source>
        <dbReference type="ARBA" id="ARBA00008685"/>
    </source>
</evidence>
<dbReference type="SUPFAM" id="SSF53822">
    <property type="entry name" value="Periplasmic binding protein-like I"/>
    <property type="match status" value="1"/>
</dbReference>
<evidence type="ECO:0000256" key="10">
    <source>
        <dbReference type="ARBA" id="ARBA00023170"/>
    </source>
</evidence>
<accession>A0AAN8UBN2</accession>
<comment type="function">
    <text evidence="14">Glutamate-gated receptor that probably acts as a non-selective cation channel. May be involved in light-signal transduction and calcium homeostasis via the regulation of calcium influx into cells.</text>
</comment>
<reference evidence="20 21" key="1">
    <citation type="submission" date="2023-12" db="EMBL/GenBank/DDBJ databases">
        <title>A high-quality genome assembly for Dillenia turbinata (Dilleniales).</title>
        <authorList>
            <person name="Chanderbali A."/>
        </authorList>
    </citation>
    <scope>NUCLEOTIDE SEQUENCE [LARGE SCALE GENOMIC DNA]</scope>
    <source>
        <strain evidence="20">LSX21</strain>
        <tissue evidence="20">Leaf</tissue>
    </source>
</reference>
<dbReference type="InterPro" id="IPR015683">
    <property type="entry name" value="Ionotropic_Glu_rcpt"/>
</dbReference>
<evidence type="ECO:0000256" key="11">
    <source>
        <dbReference type="ARBA" id="ARBA00023180"/>
    </source>
</evidence>
<dbReference type="CDD" id="cd19990">
    <property type="entry name" value="PBP1_GABAb_receptor_plant"/>
    <property type="match status" value="1"/>
</dbReference>
<keyword evidence="8" id="KW-0406">Ion transport</keyword>
<evidence type="ECO:0000256" key="6">
    <source>
        <dbReference type="ARBA" id="ARBA00022729"/>
    </source>
</evidence>
<dbReference type="InterPro" id="IPR001828">
    <property type="entry name" value="ANF_lig-bd_rcpt"/>
</dbReference>
<evidence type="ECO:0000256" key="14">
    <source>
        <dbReference type="ARBA" id="ARBA00049638"/>
    </source>
</evidence>
<dbReference type="PIRSF" id="PIRSF037090">
    <property type="entry name" value="Iontro_Glu-like_rcpt_pln"/>
    <property type="match status" value="1"/>
</dbReference>
<organism evidence="20 21">
    <name type="scientific">Dillenia turbinata</name>
    <dbReference type="NCBI Taxonomy" id="194707"/>
    <lineage>
        <taxon>Eukaryota</taxon>
        <taxon>Viridiplantae</taxon>
        <taxon>Streptophyta</taxon>
        <taxon>Embryophyta</taxon>
        <taxon>Tracheophyta</taxon>
        <taxon>Spermatophyta</taxon>
        <taxon>Magnoliopsida</taxon>
        <taxon>eudicotyledons</taxon>
        <taxon>Gunneridae</taxon>
        <taxon>Pentapetalae</taxon>
        <taxon>Dilleniales</taxon>
        <taxon>Dilleniaceae</taxon>
        <taxon>Dillenia</taxon>
    </lineage>
</organism>
<evidence type="ECO:0000256" key="17">
    <source>
        <dbReference type="SAM" id="Phobius"/>
    </source>
</evidence>
<feature type="signal peptide" evidence="18">
    <location>
        <begin position="1"/>
        <end position="21"/>
    </location>
</feature>
<keyword evidence="6 18" id="KW-0732">Signal</keyword>
<dbReference type="SMART" id="SM00079">
    <property type="entry name" value="PBPe"/>
    <property type="match status" value="1"/>
</dbReference>
<dbReference type="PANTHER" id="PTHR34836">
    <property type="entry name" value="OS06G0188250 PROTEIN"/>
    <property type="match status" value="1"/>
</dbReference>
<keyword evidence="4" id="KW-0813">Transport</keyword>
<comment type="caution">
    <text evidence="20">The sequence shown here is derived from an EMBL/GenBank/DDBJ whole genome shotgun (WGS) entry which is preliminary data.</text>
</comment>
<evidence type="ECO:0000256" key="16">
    <source>
        <dbReference type="SAM" id="MobiDB-lite"/>
    </source>
</evidence>
<feature type="transmembrane region" description="Helical" evidence="17">
    <location>
        <begin position="631"/>
        <end position="651"/>
    </location>
</feature>
<feature type="transmembrane region" description="Helical" evidence="17">
    <location>
        <begin position="601"/>
        <end position="619"/>
    </location>
</feature>
<evidence type="ECO:0000259" key="19">
    <source>
        <dbReference type="SMART" id="SM00079"/>
    </source>
</evidence>
<dbReference type="SUPFAM" id="SSF53850">
    <property type="entry name" value="Periplasmic binding protein-like II"/>
    <property type="match status" value="1"/>
</dbReference>
<protein>
    <submittedName>
        <fullName evidence="20">Ionotropic glutamate receptor</fullName>
    </submittedName>
</protein>
<dbReference type="InterPro" id="IPR028082">
    <property type="entry name" value="Peripla_BP_I"/>
</dbReference>
<keyword evidence="12" id="KW-1071">Ligand-gated ion channel</keyword>
<dbReference type="Pfam" id="PF10613">
    <property type="entry name" value="Lig_chan-Glu_bd"/>
    <property type="match status" value="1"/>
</dbReference>
<feature type="transmembrane region" description="Helical" evidence="17">
    <location>
        <begin position="873"/>
        <end position="897"/>
    </location>
</feature>
<keyword evidence="15" id="KW-1015">Disulfide bond</keyword>
<evidence type="ECO:0000256" key="8">
    <source>
        <dbReference type="ARBA" id="ARBA00023065"/>
    </source>
</evidence>
<feature type="domain" description="Ionotropic glutamate receptor C-terminal" evidence="19">
    <location>
        <begin position="471"/>
        <end position="849"/>
    </location>
</feature>
<feature type="disulfide bond" evidence="15">
    <location>
        <begin position="797"/>
        <end position="853"/>
    </location>
</feature>
<dbReference type="InterPro" id="IPR019594">
    <property type="entry name" value="Glu/Gly-bd"/>
</dbReference>
<comment type="subcellular location">
    <subcellularLocation>
        <location evidence="1">Membrane</location>
        <topology evidence="1">Multi-pass membrane protein</topology>
    </subcellularLocation>
</comment>
<comment type="similarity">
    <text evidence="2">Belongs to the glutamate-gated ion channel (TC 1.A.10.1) family.</text>
</comment>
<feature type="compositionally biased region" description="Basic and acidic residues" evidence="16">
    <location>
        <begin position="1010"/>
        <end position="1020"/>
    </location>
</feature>
<dbReference type="CDD" id="cd13686">
    <property type="entry name" value="GluR_Plant"/>
    <property type="match status" value="1"/>
</dbReference>
<keyword evidence="5 17" id="KW-0812">Transmembrane</keyword>
<keyword evidence="13" id="KW-0407">Ion channel</keyword>
<dbReference type="InterPro" id="IPR001320">
    <property type="entry name" value="Iontro_rcpt_C"/>
</dbReference>
<dbReference type="InterPro" id="IPR044440">
    <property type="entry name" value="GABAb_receptor_plant_PBP1"/>
</dbReference>
<dbReference type="Gene3D" id="1.10.287.70">
    <property type="match status" value="1"/>
</dbReference>
<feature type="region of interest" description="Disordered" evidence="16">
    <location>
        <begin position="968"/>
        <end position="1020"/>
    </location>
</feature>
<dbReference type="PANTHER" id="PTHR34836:SF1">
    <property type="entry name" value="OS09G0428600 PROTEIN"/>
    <property type="match status" value="1"/>
</dbReference>
<name>A0AAN8UBN2_9MAGN</name>
<dbReference type="GO" id="GO:0015276">
    <property type="term" value="F:ligand-gated monoatomic ion channel activity"/>
    <property type="evidence" value="ECO:0007669"/>
    <property type="project" value="InterPro"/>
</dbReference>
<evidence type="ECO:0000256" key="7">
    <source>
        <dbReference type="ARBA" id="ARBA00022989"/>
    </source>
</evidence>
<evidence type="ECO:0000313" key="21">
    <source>
        <dbReference type="Proteomes" id="UP001370490"/>
    </source>
</evidence>
<feature type="transmembrane region" description="Helical" evidence="17">
    <location>
        <begin position="689"/>
        <end position="713"/>
    </location>
</feature>
<dbReference type="FunFam" id="3.40.50.2300:FF:000195">
    <property type="entry name" value="Glutamate receptor"/>
    <property type="match status" value="1"/>
</dbReference>
<evidence type="ECO:0000256" key="18">
    <source>
        <dbReference type="SAM" id="SignalP"/>
    </source>
</evidence>
<dbReference type="EMBL" id="JBAMMX010000027">
    <property type="protein sequence ID" value="KAK6912455.1"/>
    <property type="molecule type" value="Genomic_DNA"/>
</dbReference>
<keyword evidence="11" id="KW-0325">Glycoprotein</keyword>
<evidence type="ECO:0000256" key="3">
    <source>
        <dbReference type="ARBA" id="ARBA00011095"/>
    </source>
</evidence>
<evidence type="ECO:0000313" key="20">
    <source>
        <dbReference type="EMBL" id="KAK6912455.1"/>
    </source>
</evidence>
<dbReference type="FunFam" id="3.40.190.10:FF:000103">
    <property type="entry name" value="Glutamate receptor"/>
    <property type="match status" value="1"/>
</dbReference>
<evidence type="ECO:0000256" key="1">
    <source>
        <dbReference type="ARBA" id="ARBA00004141"/>
    </source>
</evidence>
<feature type="chain" id="PRO_5043033090" evidence="18">
    <location>
        <begin position="22"/>
        <end position="1020"/>
    </location>
</feature>
<dbReference type="AlphaFoldDB" id="A0AAN8UBN2"/>
<evidence type="ECO:0000256" key="12">
    <source>
        <dbReference type="ARBA" id="ARBA00023286"/>
    </source>
</evidence>
<dbReference type="Gene3D" id="3.40.190.10">
    <property type="entry name" value="Periplasmic binding protein-like II"/>
    <property type="match status" value="2"/>
</dbReference>
<feature type="compositionally biased region" description="Low complexity" evidence="16">
    <location>
        <begin position="968"/>
        <end position="990"/>
    </location>
</feature>
<dbReference type="FunFam" id="3.40.50.2300:FF:000188">
    <property type="entry name" value="Glutamate receptor"/>
    <property type="match status" value="1"/>
</dbReference>
<dbReference type="Gene3D" id="3.40.50.2300">
    <property type="match status" value="3"/>
</dbReference>
<dbReference type="GO" id="GO:0016020">
    <property type="term" value="C:membrane"/>
    <property type="evidence" value="ECO:0007669"/>
    <property type="project" value="UniProtKB-SubCell"/>
</dbReference>
<dbReference type="Proteomes" id="UP001370490">
    <property type="component" value="Unassembled WGS sequence"/>
</dbReference>
<evidence type="ECO:0000256" key="9">
    <source>
        <dbReference type="ARBA" id="ARBA00023136"/>
    </source>
</evidence>
<dbReference type="InterPro" id="IPR017103">
    <property type="entry name" value="Iontropic_Glu_rcpt_pln"/>
</dbReference>
<keyword evidence="7 17" id="KW-1133">Transmembrane helix</keyword>
<keyword evidence="9 17" id="KW-0472">Membrane</keyword>
<comment type="subunit">
    <text evidence="3">May form heteromers.</text>
</comment>
<evidence type="ECO:0000256" key="13">
    <source>
        <dbReference type="ARBA" id="ARBA00023303"/>
    </source>
</evidence>